<accession>A0A2P6NJY4</accession>
<evidence type="ECO:0000256" key="1">
    <source>
        <dbReference type="SAM" id="MobiDB-lite"/>
    </source>
</evidence>
<feature type="compositionally biased region" description="Low complexity" evidence="1">
    <location>
        <begin position="37"/>
        <end position="51"/>
    </location>
</feature>
<reference evidence="2 3" key="1">
    <citation type="journal article" date="2018" name="Genome Biol. Evol.">
        <title>Multiple Roots of Fruiting Body Formation in Amoebozoa.</title>
        <authorList>
            <person name="Hillmann F."/>
            <person name="Forbes G."/>
            <person name="Novohradska S."/>
            <person name="Ferling I."/>
            <person name="Riege K."/>
            <person name="Groth M."/>
            <person name="Westermann M."/>
            <person name="Marz M."/>
            <person name="Spaller T."/>
            <person name="Winckler T."/>
            <person name="Schaap P."/>
            <person name="Glockner G."/>
        </authorList>
    </citation>
    <scope>NUCLEOTIDE SEQUENCE [LARGE SCALE GENOMIC DNA]</scope>
    <source>
        <strain evidence="2 3">Jena</strain>
    </source>
</reference>
<feature type="region of interest" description="Disordered" evidence="1">
    <location>
        <begin position="37"/>
        <end position="60"/>
    </location>
</feature>
<sequence>MRQALHVTTACPYHPLRHRDELVSKLKFHSKDIPIRSFSKSQKSSPLSTTTRRMPAQQTPQSISSMYIAHQANPFQRGMRASQPHPRSSSNPTQIKHVLNTDPRLNNVRRELVLILARMKESETMCRDLNMMAKLLQEGLL</sequence>
<protein>
    <submittedName>
        <fullName evidence="2">Uncharacterized protein</fullName>
    </submittedName>
</protein>
<name>A0A2P6NJY4_9EUKA</name>
<dbReference type="EMBL" id="MDYQ01000066">
    <property type="protein sequence ID" value="PRP84254.1"/>
    <property type="molecule type" value="Genomic_DNA"/>
</dbReference>
<comment type="caution">
    <text evidence="2">The sequence shown here is derived from an EMBL/GenBank/DDBJ whole genome shotgun (WGS) entry which is preliminary data.</text>
</comment>
<organism evidence="2 3">
    <name type="scientific">Planoprotostelium fungivorum</name>
    <dbReference type="NCBI Taxonomy" id="1890364"/>
    <lineage>
        <taxon>Eukaryota</taxon>
        <taxon>Amoebozoa</taxon>
        <taxon>Evosea</taxon>
        <taxon>Variosea</taxon>
        <taxon>Cavosteliida</taxon>
        <taxon>Cavosteliaceae</taxon>
        <taxon>Planoprotostelium</taxon>
    </lineage>
</organism>
<dbReference type="InParanoid" id="A0A2P6NJY4"/>
<evidence type="ECO:0000313" key="2">
    <source>
        <dbReference type="EMBL" id="PRP84254.1"/>
    </source>
</evidence>
<dbReference type="Proteomes" id="UP000241769">
    <property type="component" value="Unassembled WGS sequence"/>
</dbReference>
<gene>
    <name evidence="2" type="ORF">PROFUN_08274</name>
</gene>
<proteinExistence type="predicted"/>
<evidence type="ECO:0000313" key="3">
    <source>
        <dbReference type="Proteomes" id="UP000241769"/>
    </source>
</evidence>
<keyword evidence="3" id="KW-1185">Reference proteome</keyword>
<dbReference type="AlphaFoldDB" id="A0A2P6NJY4"/>